<dbReference type="HOGENOM" id="CLU_099424_0_1_6"/>
<dbReference type="AlphaFoldDB" id="K1JEA0"/>
<protein>
    <recommendedName>
        <fullName evidence="1">Retropepsin-like aspartic endopeptidase domain-containing protein</fullName>
    </recommendedName>
</protein>
<dbReference type="RefSeq" id="WP_005298299.1">
    <property type="nucleotide sequence ID" value="NZ_AOBQ01000015.1"/>
</dbReference>
<dbReference type="EMBL" id="AGWR01000003">
    <property type="protein sequence ID" value="EKB29945.1"/>
    <property type="molecule type" value="Genomic_DNA"/>
</dbReference>
<reference evidence="2 3" key="1">
    <citation type="submission" date="2012-06" db="EMBL/GenBank/DDBJ databases">
        <title>The Genome Sequence of Aeromonas hydrophila SSU.</title>
        <authorList>
            <consortium name="The Broad Institute Genome Sequencing Platform"/>
            <person name="Earl A."/>
            <person name="Ward D."/>
            <person name="Feldgarden M."/>
            <person name="Gevers D."/>
            <person name="Chopra A."/>
            <person name="Walker B."/>
            <person name="Young S.K."/>
            <person name="Zeng Q."/>
            <person name="Gargeya S."/>
            <person name="Fitzgerald M."/>
            <person name="Haas B."/>
            <person name="Abouelleil A."/>
            <person name="Alvarado L."/>
            <person name="Arachchi H.M."/>
            <person name="Berlin A.M."/>
            <person name="Chapman S.B."/>
            <person name="Goldberg J."/>
            <person name="Griggs A."/>
            <person name="Gujja S."/>
            <person name="Hansen M."/>
            <person name="Howarth C."/>
            <person name="Imamovic A."/>
            <person name="Larimer J."/>
            <person name="McCowan C."/>
            <person name="Montmayeur A."/>
            <person name="Murphy C."/>
            <person name="Neiman D."/>
            <person name="Pearson M."/>
            <person name="Priest M."/>
            <person name="Roberts A."/>
            <person name="Saif S."/>
            <person name="Shea T."/>
            <person name="Sisk P."/>
            <person name="Sykes S."/>
            <person name="Wortman J."/>
            <person name="Nusbaum C."/>
            <person name="Birren B."/>
        </authorList>
    </citation>
    <scope>NUCLEOTIDE SEQUENCE [LARGE SCALE GENOMIC DNA]</scope>
    <source>
        <strain evidence="2 3">SSU</strain>
    </source>
</reference>
<feature type="domain" description="Retropepsin-like aspartic endopeptidase" evidence="1">
    <location>
        <begin position="26"/>
        <end position="160"/>
    </location>
</feature>
<evidence type="ECO:0000259" key="1">
    <source>
        <dbReference type="Pfam" id="PF05618"/>
    </source>
</evidence>
<dbReference type="PANTHER" id="PTHR38037:SF2">
    <property type="entry name" value="ATP-DEPENDENT ZINC PROTEASE DOMAIN-CONTAINING PROTEIN-RELATED"/>
    <property type="match status" value="1"/>
</dbReference>
<evidence type="ECO:0000313" key="3">
    <source>
        <dbReference type="Proteomes" id="UP000005149"/>
    </source>
</evidence>
<dbReference type="InterPro" id="IPR021109">
    <property type="entry name" value="Peptidase_aspartic_dom_sf"/>
</dbReference>
<evidence type="ECO:0000313" key="2">
    <source>
        <dbReference type="EMBL" id="EKB29945.1"/>
    </source>
</evidence>
<dbReference type="Proteomes" id="UP000005149">
    <property type="component" value="Unassembled WGS sequence"/>
</dbReference>
<gene>
    <name evidence="2" type="ORF">HMPREF1171_00236</name>
</gene>
<dbReference type="SUPFAM" id="SSF50630">
    <property type="entry name" value="Acid proteases"/>
    <property type="match status" value="1"/>
</dbReference>
<dbReference type="PATRIC" id="fig|1073377.4.peg.245"/>
<dbReference type="InterPro" id="IPR008503">
    <property type="entry name" value="Asp_endopeptidase"/>
</dbReference>
<accession>K1JEA0</accession>
<organism evidence="2 3">
    <name type="scientific">Aeromonas dhakensis</name>
    <dbReference type="NCBI Taxonomy" id="196024"/>
    <lineage>
        <taxon>Bacteria</taxon>
        <taxon>Pseudomonadati</taxon>
        <taxon>Pseudomonadota</taxon>
        <taxon>Gammaproteobacteria</taxon>
        <taxon>Aeromonadales</taxon>
        <taxon>Aeromonadaceae</taxon>
        <taxon>Aeromonas</taxon>
    </lineage>
</organism>
<sequence length="165" mass="18401">MIRLRMIPLLLAGFALPALAAPAPAIYGWIEKGLIMPSGVAVKMKLDTGALTSSLDARDLRHFKRDGKPWVRFTLQVTDANTDRQVSQTLERPVEHMVTVRGAGGMEQRPTVTMSICLGDKVYEEWFTLRDRSKMIYPVLLGRRLLADLGAVDSSRTFTVQPSCR</sequence>
<dbReference type="Gene3D" id="2.40.70.10">
    <property type="entry name" value="Acid Proteases"/>
    <property type="match status" value="1"/>
</dbReference>
<proteinExistence type="predicted"/>
<name>K1JEA0_9GAMM</name>
<comment type="caution">
    <text evidence="2">The sequence shown here is derived from an EMBL/GenBank/DDBJ whole genome shotgun (WGS) entry which is preliminary data.</text>
</comment>
<dbReference type="PANTHER" id="PTHR38037">
    <property type="entry name" value="ZN_PROTEASE DOMAIN-CONTAINING PROTEIN"/>
    <property type="match status" value="1"/>
</dbReference>
<dbReference type="Pfam" id="PF05618">
    <property type="entry name" value="Zn_protease"/>
    <property type="match status" value="1"/>
</dbReference>
<keyword evidence="3" id="KW-1185">Reference proteome</keyword>